<comment type="caution">
    <text evidence="4">The sequence shown here is derived from an EMBL/GenBank/DDBJ whole genome shotgun (WGS) entry which is preliminary data.</text>
</comment>
<dbReference type="SMART" id="SM00028">
    <property type="entry name" value="TPR"/>
    <property type="match status" value="4"/>
</dbReference>
<evidence type="ECO:0000256" key="2">
    <source>
        <dbReference type="ARBA" id="ARBA00022803"/>
    </source>
</evidence>
<dbReference type="PROSITE" id="PS50293">
    <property type="entry name" value="TPR_REGION"/>
    <property type="match status" value="2"/>
</dbReference>
<dbReference type="Pfam" id="PF13424">
    <property type="entry name" value="TPR_12"/>
    <property type="match status" value="2"/>
</dbReference>
<evidence type="ECO:0000313" key="5">
    <source>
        <dbReference type="Proteomes" id="UP000023152"/>
    </source>
</evidence>
<feature type="repeat" description="TPR" evidence="3">
    <location>
        <begin position="61"/>
        <end position="94"/>
    </location>
</feature>
<dbReference type="PANTHER" id="PTHR45641">
    <property type="entry name" value="TETRATRICOPEPTIDE REPEAT PROTEIN (AFU_ORTHOLOGUE AFUA_6G03870)"/>
    <property type="match status" value="1"/>
</dbReference>
<accession>X6LWT4</accession>
<evidence type="ECO:0000256" key="3">
    <source>
        <dbReference type="PROSITE-ProRule" id="PRU00339"/>
    </source>
</evidence>
<evidence type="ECO:0000256" key="1">
    <source>
        <dbReference type="ARBA" id="ARBA00022737"/>
    </source>
</evidence>
<gene>
    <name evidence="4" type="ORF">RFI_31312</name>
</gene>
<sequence length="207" mass="23684">EKSLKIRLNKLGPDHPDVATTYENLGSVYKSKREYNKAIKYYETSLKIRVNKLGPDHPDVANLYDDLGNVYKSKGEYDEAIEYHEKLLKILLNKLGPGHSDVASTYNNLGLACNSKGEYDKAIKYYEKKYDEAMEFGKKALNLKLNKLDSNHPNVGNTYNILGDINYKKGDKIEAKKCYENALSIYTQKFGKDHQDTEKVMSKLENL</sequence>
<keyword evidence="1" id="KW-0677">Repeat</keyword>
<keyword evidence="2 3" id="KW-0802">TPR repeat</keyword>
<feature type="repeat" description="TPR" evidence="3">
    <location>
        <begin position="19"/>
        <end position="52"/>
    </location>
</feature>
<dbReference type="OrthoDB" id="626167at2759"/>
<proteinExistence type="predicted"/>
<dbReference type="SUPFAM" id="SSF48452">
    <property type="entry name" value="TPR-like"/>
    <property type="match status" value="1"/>
</dbReference>
<reference evidence="4 5" key="1">
    <citation type="journal article" date="2013" name="Curr. Biol.">
        <title>The Genome of the Foraminiferan Reticulomyxa filosa.</title>
        <authorList>
            <person name="Glockner G."/>
            <person name="Hulsmann N."/>
            <person name="Schleicher M."/>
            <person name="Noegel A.A."/>
            <person name="Eichinger L."/>
            <person name="Gallinger C."/>
            <person name="Pawlowski J."/>
            <person name="Sierra R."/>
            <person name="Euteneuer U."/>
            <person name="Pillet L."/>
            <person name="Moustafa A."/>
            <person name="Platzer M."/>
            <person name="Groth M."/>
            <person name="Szafranski K."/>
            <person name="Schliwa M."/>
        </authorList>
    </citation>
    <scope>NUCLEOTIDE SEQUENCE [LARGE SCALE GENOMIC DNA]</scope>
</reference>
<feature type="non-terminal residue" evidence="4">
    <location>
        <position position="1"/>
    </location>
</feature>
<dbReference type="InterPro" id="IPR019734">
    <property type="entry name" value="TPR_rpt"/>
</dbReference>
<dbReference type="AlphaFoldDB" id="X6LWT4"/>
<dbReference type="PANTHER" id="PTHR45641:SF1">
    <property type="entry name" value="AAA+ ATPASE DOMAIN-CONTAINING PROTEIN"/>
    <property type="match status" value="1"/>
</dbReference>
<dbReference type="EMBL" id="ASPP01027511">
    <property type="protein sequence ID" value="ETO06084.1"/>
    <property type="molecule type" value="Genomic_DNA"/>
</dbReference>
<keyword evidence="5" id="KW-1185">Reference proteome</keyword>
<name>X6LWT4_RETFI</name>
<dbReference type="Proteomes" id="UP000023152">
    <property type="component" value="Unassembled WGS sequence"/>
</dbReference>
<organism evidence="4 5">
    <name type="scientific">Reticulomyxa filosa</name>
    <dbReference type="NCBI Taxonomy" id="46433"/>
    <lineage>
        <taxon>Eukaryota</taxon>
        <taxon>Sar</taxon>
        <taxon>Rhizaria</taxon>
        <taxon>Retaria</taxon>
        <taxon>Foraminifera</taxon>
        <taxon>Monothalamids</taxon>
        <taxon>Reticulomyxidae</taxon>
        <taxon>Reticulomyxa</taxon>
    </lineage>
</organism>
<dbReference type="PROSITE" id="PS50005">
    <property type="entry name" value="TPR"/>
    <property type="match status" value="3"/>
</dbReference>
<evidence type="ECO:0008006" key="6">
    <source>
        <dbReference type="Google" id="ProtNLM"/>
    </source>
</evidence>
<dbReference type="InterPro" id="IPR011990">
    <property type="entry name" value="TPR-like_helical_dom_sf"/>
</dbReference>
<protein>
    <recommendedName>
        <fullName evidence="6">Kinesin light chain</fullName>
    </recommendedName>
</protein>
<feature type="repeat" description="TPR" evidence="3">
    <location>
        <begin position="103"/>
        <end position="136"/>
    </location>
</feature>
<evidence type="ECO:0000313" key="4">
    <source>
        <dbReference type="EMBL" id="ETO06084.1"/>
    </source>
</evidence>
<dbReference type="PRINTS" id="PR00381">
    <property type="entry name" value="KINESINLIGHT"/>
</dbReference>
<dbReference type="Gene3D" id="1.25.40.10">
    <property type="entry name" value="Tetratricopeptide repeat domain"/>
    <property type="match status" value="2"/>
</dbReference>